<dbReference type="Pfam" id="PF20255">
    <property type="entry name" value="DUF6606"/>
    <property type="match status" value="1"/>
</dbReference>
<keyword evidence="6" id="KW-0788">Thiol protease</keyword>
<evidence type="ECO:0000256" key="2">
    <source>
        <dbReference type="ARBA" id="ARBA00012759"/>
    </source>
</evidence>
<feature type="domain" description="DUF6606" evidence="9">
    <location>
        <begin position="10"/>
        <end position="274"/>
    </location>
</feature>
<evidence type="ECO:0000313" key="11">
    <source>
        <dbReference type="Proteomes" id="UP001383192"/>
    </source>
</evidence>
<keyword evidence="5" id="KW-0378">Hydrolase</keyword>
<gene>
    <name evidence="10" type="ORF">VNI00_003799</name>
</gene>
<comment type="caution">
    <text evidence="10">The sequence shown here is derived from an EMBL/GenBank/DDBJ whole genome shotgun (WGS) entry which is preliminary data.</text>
</comment>
<evidence type="ECO:0000256" key="5">
    <source>
        <dbReference type="ARBA" id="ARBA00022801"/>
    </source>
</evidence>
<dbReference type="InterPro" id="IPR022099">
    <property type="entry name" value="DUF3638"/>
</dbReference>
<evidence type="ECO:0000313" key="10">
    <source>
        <dbReference type="EMBL" id="KAK7053180.1"/>
    </source>
</evidence>
<dbReference type="Proteomes" id="UP001383192">
    <property type="component" value="Unassembled WGS sequence"/>
</dbReference>
<dbReference type="Pfam" id="PF12340">
    <property type="entry name" value="DUF3638"/>
    <property type="match status" value="1"/>
</dbReference>
<evidence type="ECO:0000256" key="4">
    <source>
        <dbReference type="ARBA" id="ARBA00022786"/>
    </source>
</evidence>
<evidence type="ECO:0000256" key="6">
    <source>
        <dbReference type="ARBA" id="ARBA00022807"/>
    </source>
</evidence>
<dbReference type="InterPro" id="IPR046541">
    <property type="entry name" value="DUF6606"/>
</dbReference>
<dbReference type="GO" id="GO:0006508">
    <property type="term" value="P:proteolysis"/>
    <property type="evidence" value="ECO:0007669"/>
    <property type="project" value="UniProtKB-KW"/>
</dbReference>
<sequence>MADSHHLPYVINHVFLPPKLPQHSDESAENYTGLCRTILHCAEEYSRNVANNERVRWSSIVRMLKRLCFLEAPGGFMKENVEACLLKMKQDDVLAFLIRRQNAGLIIRQFDKETVFESFEVSASNEDVMTTRGKLICSYPGPAIAVPTSTSRDPRFLSELANFLTQFNEDLMDDTAPATTKAGTKLGEIRDTVHPRYITELLTGILRGVGHPADVVRIGKRIADDVLWKDALLPWRRSPIWLLIRVALQTTLLSGTDHSRYKSFMAFAMAQILRTAVTEGLDSDLLCCMSKKVSRRLYKLGSAAPQFLTEEVLDAGGITYNLLHQRWHAEQKRHAKASLAGWNPSGLNILSDTKLSLRNSKGYISQALRNSRTRSSVAAFHPAEELRLLALSSYASGDVLTKAVQNVGVLALMDFEHAVENSIDTWILDNLDGGSACTILQGWIEEYSKVASKEYDGDPEAMSIMFLTLLELWVGLDKLATHQCPLLLKYSPEIAQAHLEPILLRQSTLRDRLKRVSQYVHNRQSHATHQESIFSGKITRDSFVVRYFDISPLHRSLKQRIESKATSDRHAKVQELHRLNKRHAELTRNASELLHSVDEEGFLLCKQGKKKKKGSQCTKCRLNKEAARLSIHVFEWPLPAAPLEAQATVVEMECPAPFSAWRDGTYYLLWDIWTPDEVRTTTTSGGPTSEKLLRDYRGLKGFITSGSTRLTFGSKTKSFLDSHYKKPPSIPSSEDRVCLKNALQFSLRDTLQNIWVSDPYASCTVWRPCTYQLPAGPYQNLQFAIDGTAHTPNEVLASQFDCHPEITLHEYIAFGSLRSGSRLQWLNILRELTSRQLAFQRAEVEMLILQSILQVGPLGSDSQWDWHLEIHDAQFCVALLGPLEALQNAIKLNWTEVVSLRIVVILATLVLSSCRDEIVAGSAFDLLESARNVAFGWMEQVAKRLRDNTADENLAPELQTRLSEIAALFRSTYDLDYDHQRVLFALDHHLSRFVKSGIILHDNLPTQNVPEYLSRLYSRDVRLTRLLQPLLKVAIAKNSRGFNDAIRAIWPSHNAASQWQLLPAPNDCWVCNVNDGLHQIPSIHYNLLDNSLLINGKPLSRLPVEYTNHATFSRLFGKVVLDVVPASYLAPNMDFVASNLISGNQVFFAMNGSELIVQIRSSGRHYELIPRHKFVGDLPIFLVDDYTHWLDLSEKVIELRPLNNIWNSDFNNWRMTVRGRRMWRPSASGMSQLVDIRSLSAIMLAVRLQALDHPHYLTTTFCEDVGLSVDVTRFRLSFQLDADGALACRNLPGMIVDDDQSAGVLIGLRDQLVLRDRKDKSKREVIVPIGEIQYSRMEGHHTTTTIKRDASRHAHYYRYQVDSTLGRLVSHVGIHGKLYQVYLHAVTSHCLPDPLTGRTGTEQALHELQSAPSRSFQTLDQDCQNILKCISTLTPRRVYYPPHLKHMQTVCWSELHPSSQHDEFAVACRAIMTLAHQLHAFIPKDKKSPSFDLLSDNTNLDLVTRAALRNSSHCPAESTHHTSDDSIYRSRDLTTDTTSTSQEALVHQDAFLVATWSSYSPATMHLLDVFKKWSILSGPQANISGHTLSYHRRWLDEDLASNWLTIYQILRTEQSHRYQTLFTFCTMGYGPRGTEFRELLPTLLAFATNKGFGGAEMTPPVYNSYDLSAGFVPEPQHLVAIARDTATSFAKSFAAYLPRQEAESKHDLASRQHSSYHHLLNVEVQKLVEAAVQQWPCKGLSVSSKLYKVANVEKFLEQARSLFAQWYRNRELLLFTCTVQDLLDRNQPANQDLKQLKLYYFQPSTIPTVTRGRPTSLNDLFLREAPLVDIDQELLSFHMHRSAEEPCDITSPISCLLGELRAGARCIESQYADDLGRSLRALRSDNPSMSSPHRIAVDTLSLQAYNDDCETQFREVWTKVRACLAPTTDAEIAILQSGLWPRLSVVSLLERLASANGGFNLAQEWHDALCVLARSILLLQRARRLCRLWHTGQVEDFWKEMEVPAAMIQLVEDPDWLLIQVDGDFLVRPVQFAVANEMISPPGMQNAVLQLNMGEGKSSVIIPMVAASVADRNRLARVIALKPLTAQMFSLLVQRLSGLTNRRILHLPFSRDVDASQTQVQVICDIHREAMAAQAILVMQPEHILSLMLMMRQTIWLMPVQNHSVDYQANFWTYNYGWTGTVVTSSMRVTRYCMYDISLFTPWEPSNRWNTARIGGQQRNSSFRLSGSVSCWFKANFLSRHGALLRISFPVYMYQHQASDSSKISAKGHRSGKTSSCFEGFWDMAFYSVPFRAKDVPSLKAEFGHPDIANLLTCLSYQYGGLDDDQVQLCFDMLYKLDNPKLEYEKWVAAMDPVPSGIRDLSSINMQDLEQRQHIVFPLFGVNYAVIDFYLSQVVFPKAAKEFPSKLGTSGWDLARRKANPTTGFSGTNDNRYLLPTSIIQQDTPLRLSTNARVLAILLQPSNNLYLCPNRAGGPSLSGRDIIDSISVNYSNLQIRVLLDVGAQILEMTNLEVAQYWLSRLSERDGVKAAIFFNDRDQLEVLTRDGMTELLMLSPYHQQINKCLVYLDDAHTRGTDLKLPIDWRACVTLGPKVTKDRLVQGCMRMRKLGQGQSVMFMAPCEVERAIRERCRIDDDEASDEPRCSTLGYR</sequence>
<reference evidence="10 11" key="1">
    <citation type="submission" date="2024-01" db="EMBL/GenBank/DDBJ databases">
        <title>A draft genome for a cacao thread blight-causing isolate of Paramarasmius palmivorus.</title>
        <authorList>
            <person name="Baruah I.K."/>
            <person name="Bukari Y."/>
            <person name="Amoako-Attah I."/>
            <person name="Meinhardt L.W."/>
            <person name="Bailey B.A."/>
            <person name="Cohen S.P."/>
        </authorList>
    </citation>
    <scope>NUCLEOTIDE SEQUENCE [LARGE SCALE GENOMIC DNA]</scope>
    <source>
        <strain evidence="10 11">GH-12</strain>
    </source>
</reference>
<dbReference type="InterPro" id="IPR051346">
    <property type="entry name" value="OTU_Deubiquitinase"/>
</dbReference>
<name>A0AAW0DN65_9AGAR</name>
<evidence type="ECO:0000259" key="8">
    <source>
        <dbReference type="Pfam" id="PF12359"/>
    </source>
</evidence>
<feature type="domain" description="DUF3638" evidence="7">
    <location>
        <begin position="2010"/>
        <end position="2157"/>
    </location>
</feature>
<evidence type="ECO:0000259" key="7">
    <source>
        <dbReference type="Pfam" id="PF12340"/>
    </source>
</evidence>
<feature type="domain" description="DUF3645" evidence="8">
    <location>
        <begin position="2288"/>
        <end position="2313"/>
    </location>
</feature>
<accession>A0AAW0DN65</accession>
<dbReference type="PANTHER" id="PTHR13367:SF33">
    <property type="entry name" value="P-LOOP CONTAINING NUCLEOSIDE TRIPHOSPHATE HYDROLASE PROTEIN"/>
    <property type="match status" value="1"/>
</dbReference>
<dbReference type="Pfam" id="PF12359">
    <property type="entry name" value="DUF3645"/>
    <property type="match status" value="1"/>
</dbReference>
<keyword evidence="11" id="KW-1185">Reference proteome</keyword>
<keyword evidence="3" id="KW-0645">Protease</keyword>
<proteinExistence type="predicted"/>
<dbReference type="EC" id="3.4.19.12" evidence="2"/>
<dbReference type="PANTHER" id="PTHR13367">
    <property type="entry name" value="UBIQUITIN THIOESTERASE"/>
    <property type="match status" value="1"/>
</dbReference>
<dbReference type="EMBL" id="JAYKXP010000010">
    <property type="protein sequence ID" value="KAK7053180.1"/>
    <property type="molecule type" value="Genomic_DNA"/>
</dbReference>
<dbReference type="GO" id="GO:0004843">
    <property type="term" value="F:cysteine-type deubiquitinase activity"/>
    <property type="evidence" value="ECO:0007669"/>
    <property type="project" value="UniProtKB-EC"/>
</dbReference>
<evidence type="ECO:0000259" key="9">
    <source>
        <dbReference type="Pfam" id="PF20255"/>
    </source>
</evidence>
<evidence type="ECO:0000256" key="3">
    <source>
        <dbReference type="ARBA" id="ARBA00022670"/>
    </source>
</evidence>
<comment type="catalytic activity">
    <reaction evidence="1">
        <text>Thiol-dependent hydrolysis of ester, thioester, amide, peptide and isopeptide bonds formed by the C-terminal Gly of ubiquitin (a 76-residue protein attached to proteins as an intracellular targeting signal).</text>
        <dbReference type="EC" id="3.4.19.12"/>
    </reaction>
</comment>
<evidence type="ECO:0000256" key="1">
    <source>
        <dbReference type="ARBA" id="ARBA00000707"/>
    </source>
</evidence>
<protein>
    <recommendedName>
        <fullName evidence="2">ubiquitinyl hydrolase 1</fullName>
        <ecNumber evidence="2">3.4.19.12</ecNumber>
    </recommendedName>
</protein>
<keyword evidence="4" id="KW-0833">Ubl conjugation pathway</keyword>
<organism evidence="10 11">
    <name type="scientific">Paramarasmius palmivorus</name>
    <dbReference type="NCBI Taxonomy" id="297713"/>
    <lineage>
        <taxon>Eukaryota</taxon>
        <taxon>Fungi</taxon>
        <taxon>Dikarya</taxon>
        <taxon>Basidiomycota</taxon>
        <taxon>Agaricomycotina</taxon>
        <taxon>Agaricomycetes</taxon>
        <taxon>Agaricomycetidae</taxon>
        <taxon>Agaricales</taxon>
        <taxon>Marasmiineae</taxon>
        <taxon>Marasmiaceae</taxon>
        <taxon>Paramarasmius</taxon>
    </lineage>
</organism>
<dbReference type="InterPro" id="IPR022105">
    <property type="entry name" value="DUF3645"/>
</dbReference>